<feature type="signal peptide" evidence="8">
    <location>
        <begin position="1"/>
        <end position="19"/>
    </location>
</feature>
<dbReference type="PROSITE" id="PS50850">
    <property type="entry name" value="MFS"/>
    <property type="match status" value="1"/>
</dbReference>
<feature type="region of interest" description="Disordered" evidence="6">
    <location>
        <begin position="1792"/>
        <end position="1819"/>
    </location>
</feature>
<evidence type="ECO:0000256" key="2">
    <source>
        <dbReference type="ARBA" id="ARBA00022559"/>
    </source>
</evidence>
<dbReference type="CDD" id="cd17387">
    <property type="entry name" value="MFS_MFSD14"/>
    <property type="match status" value="1"/>
</dbReference>
<evidence type="ECO:0000256" key="5">
    <source>
        <dbReference type="ARBA" id="ARBA00023136"/>
    </source>
</evidence>
<dbReference type="GO" id="GO:0006979">
    <property type="term" value="P:response to oxidative stress"/>
    <property type="evidence" value="ECO:0007669"/>
    <property type="project" value="InterPro"/>
</dbReference>
<feature type="transmembrane region" description="Helical" evidence="7">
    <location>
        <begin position="1650"/>
        <end position="1675"/>
    </location>
</feature>
<dbReference type="InterPro" id="IPR019791">
    <property type="entry name" value="Haem_peroxidase_animal"/>
</dbReference>
<dbReference type="GO" id="GO:0020037">
    <property type="term" value="F:heme binding"/>
    <property type="evidence" value="ECO:0007669"/>
    <property type="project" value="InterPro"/>
</dbReference>
<evidence type="ECO:0000259" key="9">
    <source>
        <dbReference type="PROSITE" id="PS50850"/>
    </source>
</evidence>
<dbReference type="FunFam" id="1.10.640.10:FF:000029">
    <property type="entry name" value="Protein CBG06977"/>
    <property type="match status" value="1"/>
</dbReference>
<keyword evidence="8" id="KW-0732">Signal</keyword>
<evidence type="ECO:0000313" key="10">
    <source>
        <dbReference type="EMBL" id="ULU09059.1"/>
    </source>
</evidence>
<feature type="transmembrane region" description="Helical" evidence="7">
    <location>
        <begin position="1497"/>
        <end position="1518"/>
    </location>
</feature>
<dbReference type="InterPro" id="IPR020846">
    <property type="entry name" value="MFS_dom"/>
</dbReference>
<dbReference type="GO" id="GO:0004601">
    <property type="term" value="F:peroxidase activity"/>
    <property type="evidence" value="ECO:0007669"/>
    <property type="project" value="UniProtKB-KW"/>
</dbReference>
<evidence type="ECO:0000256" key="6">
    <source>
        <dbReference type="SAM" id="MobiDB-lite"/>
    </source>
</evidence>
<dbReference type="Gene3D" id="1.10.640.10">
    <property type="entry name" value="Haem peroxidase domain superfamily, animal type"/>
    <property type="match status" value="4"/>
</dbReference>
<dbReference type="PROSITE" id="PS50292">
    <property type="entry name" value="PEROXIDASE_3"/>
    <property type="match status" value="2"/>
</dbReference>
<dbReference type="GO" id="GO:0022857">
    <property type="term" value="F:transmembrane transporter activity"/>
    <property type="evidence" value="ECO:0007669"/>
    <property type="project" value="InterPro"/>
</dbReference>
<evidence type="ECO:0000256" key="8">
    <source>
        <dbReference type="SAM" id="SignalP"/>
    </source>
</evidence>
<dbReference type="CDD" id="cd09823">
    <property type="entry name" value="peroxinectin_like"/>
    <property type="match status" value="1"/>
</dbReference>
<dbReference type="PRINTS" id="PR00457">
    <property type="entry name" value="ANPEROXIDASE"/>
</dbReference>
<proteinExistence type="predicted"/>
<dbReference type="FunFam" id="1.10.640.10:FF:000027">
    <property type="entry name" value="Protein CBG06977"/>
    <property type="match status" value="1"/>
</dbReference>
<protein>
    <recommendedName>
        <fullName evidence="9">Major facilitator superfamily (MFS) profile domain-containing protein</fullName>
    </recommendedName>
</protein>
<feature type="transmembrane region" description="Helical" evidence="7">
    <location>
        <begin position="1468"/>
        <end position="1491"/>
    </location>
</feature>
<evidence type="ECO:0000256" key="3">
    <source>
        <dbReference type="ARBA" id="ARBA00022692"/>
    </source>
</evidence>
<dbReference type="InterPro" id="IPR037120">
    <property type="entry name" value="Haem_peroxidase_sf_animal"/>
</dbReference>
<keyword evidence="2" id="KW-0575">Peroxidase</keyword>
<evidence type="ECO:0000256" key="1">
    <source>
        <dbReference type="ARBA" id="ARBA00004141"/>
    </source>
</evidence>
<feature type="transmembrane region" description="Helical" evidence="7">
    <location>
        <begin position="1596"/>
        <end position="1615"/>
    </location>
</feature>
<dbReference type="InterPro" id="IPR005829">
    <property type="entry name" value="Sugar_transporter_CS"/>
</dbReference>
<reference evidence="10 11" key="1">
    <citation type="submission" date="2022-05" db="EMBL/GenBank/DDBJ databases">
        <title>Chromosome-level reference genomes for two strains of Caenorhabditis briggsae: an improved platform for comparative genomics.</title>
        <authorList>
            <person name="Stevens L."/>
            <person name="Andersen E.C."/>
        </authorList>
    </citation>
    <scope>NUCLEOTIDE SEQUENCE [LARGE SCALE GENOMIC DNA]</scope>
    <source>
        <strain evidence="10">QX1410_ONT</strain>
        <tissue evidence="10">Whole-organism</tissue>
    </source>
</reference>
<gene>
    <name evidence="10" type="ORF">L3Y34_019923</name>
</gene>
<feature type="transmembrane region" description="Helical" evidence="7">
    <location>
        <begin position="1559"/>
        <end position="1584"/>
    </location>
</feature>
<dbReference type="InterPro" id="IPR036259">
    <property type="entry name" value="MFS_trans_sf"/>
</dbReference>
<feature type="transmembrane region" description="Helical" evidence="7">
    <location>
        <begin position="1687"/>
        <end position="1710"/>
    </location>
</feature>
<feature type="transmembrane region" description="Helical" evidence="7">
    <location>
        <begin position="1349"/>
        <end position="1372"/>
    </location>
</feature>
<keyword evidence="2" id="KW-0560">Oxidoreductase</keyword>
<dbReference type="PROSITE" id="PS00216">
    <property type="entry name" value="SUGAR_TRANSPORT_1"/>
    <property type="match status" value="1"/>
</dbReference>
<dbReference type="SUPFAM" id="SSF103473">
    <property type="entry name" value="MFS general substrate transporter"/>
    <property type="match status" value="1"/>
</dbReference>
<feature type="transmembrane region" description="Helical" evidence="7">
    <location>
        <begin position="1627"/>
        <end position="1644"/>
    </location>
</feature>
<feature type="transmembrane region" description="Helical" evidence="7">
    <location>
        <begin position="1433"/>
        <end position="1456"/>
    </location>
</feature>
<keyword evidence="5 7" id="KW-0472">Membrane</keyword>
<dbReference type="InterPro" id="IPR010255">
    <property type="entry name" value="Haem_peroxidase_sf"/>
</dbReference>
<evidence type="ECO:0000256" key="4">
    <source>
        <dbReference type="ARBA" id="ARBA00022989"/>
    </source>
</evidence>
<evidence type="ECO:0000313" key="11">
    <source>
        <dbReference type="Proteomes" id="UP000827892"/>
    </source>
</evidence>
<feature type="transmembrane region" description="Helical" evidence="7">
    <location>
        <begin position="1384"/>
        <end position="1404"/>
    </location>
</feature>
<feature type="compositionally biased region" description="Polar residues" evidence="6">
    <location>
        <begin position="1799"/>
        <end position="1819"/>
    </location>
</feature>
<organism evidence="10 11">
    <name type="scientific">Caenorhabditis briggsae</name>
    <dbReference type="NCBI Taxonomy" id="6238"/>
    <lineage>
        <taxon>Eukaryota</taxon>
        <taxon>Metazoa</taxon>
        <taxon>Ecdysozoa</taxon>
        <taxon>Nematoda</taxon>
        <taxon>Chromadorea</taxon>
        <taxon>Rhabditida</taxon>
        <taxon>Rhabditina</taxon>
        <taxon>Rhabditomorpha</taxon>
        <taxon>Rhabditoidea</taxon>
        <taxon>Rhabditidae</taxon>
        <taxon>Peloderinae</taxon>
        <taxon>Caenorhabditis</taxon>
    </lineage>
</organism>
<sequence>MIRIFFLLLFVSSSLVADGRQYFNDKVQRAFQQAESEILSFRPHSDFSQESSLMINYSIAALAAIKISQTNRDNDGNLPHRLCPLKKYKCSYGKYRHFDGRCTNIFSPLSGSAFSPFSRRLKANYDDDISLPRFHGFRNKLLPQVEIIEKQIAKVAASFPIPLTSTFLDFSDFLYNDLAKFVKLQEGLGCCGIGRSGECVSIGEHLLDCYIRSAAAPYNHCSLGQREQMNLATAFIDGGPIYQDLKDLTKAKITSTVTLDSKSSIYNLLIDEHNWVVNQIQTAFPDMSVELVFEEARKFVIAEIQHIAFEHFLPIVLGEETMEKYDLRASHCDGGACHEVDANTLNEYGSAVGLFYKYMTAPDKSLIFNPSHYSTSEFSTSTSTTTSSSSTFIEILMKGRDHGIPTYSEWRKECGGGKLESYEQLIGLIDDRVLKSVRDLFPDIRDVDLIILGIAENPVYGSLLGPTFGCIMALQFQKTKFGDSYWYTNKLNNEQLEEVQKASISSLICRHQKASIIQKDGFRAADNFQNIPIFCNSSVFTWPDFSKWVSAPEKQKNTQFDVILGECIQEVSAARNRQKSEVLQDGLHNSVALKSYGSMMLAKDEAVYEANVSFILLEATRKLVKLQNIELDSIQGVYIGEDFGVKSDTQCNPKDFPCDPTNPYRSYTGWCNNLESPSLANTFRELKRLLPPVYEDGINLPRSKTTTGSRLPSPRAISNVVHHAKKLEHAKYSHFVMEFGQFIDHDITHSPVDQNTDGTPLNCSRCDSNRSVSPSCFPIPVLATDLHFEPFSCLSFVRSLPSQKALGYRNQMNQVSAYLDGSVMYGSTKCEGDRLRTFQDGKMKTTQISKSRRHYGITLSQSDESEQDGCVSSPDSPCFIAGDDRNSQQALLIAVHTVFHREHERLTSLFKKVNPHWEDERIYQETRKLISAEFAHIVYNEYLPIIVGQKMMDDYDLRPRQEGYYKGYENCDASILQPFATAAFRFGHSTVTRFTPMQETVLSPATRVVDLASDFLNMSKIYNNEAVEQILGGMHGRHQMMTDRFVDDSVRNFLFSDRGRRGTGLDLIAINIQRGRDHGIPPYNQYRSFCGLSRLTSFYSIFSDIDQDGLTAIGNVYESPDDIDLFTGIVSEKVIPGGIVGPTASCIIAEQFRRLKKCDRFYYENGKDYSKFTVEQLKEIRKVTMSSLICANTKVPKIAKDVFSVPDPFSNPLIDCDLYSKLDISKWREAKYCIYRDKSIPLHSTMKISPCTKCTCTSDGHSGDQTQWNEPTSVAAVHDIKFAIFSVAEDFQVKPDDHLSPNTRVLITKLEDSMLRKSRSIMSMVFGRKKAKDRAEKGHPYVEASVSHALVVIFLEYFAWGLLTVPVINVLAETFPTNKFLMNGLVLGVKGLLSFLSAPLVGALSDVWGRKAFLILTVLCTCMPIPCLKISPWWYFSLFSLSGLFSVTFSVILAYVADITDKSERSSAYGLVSATFAASLVTSPALGAYISEVYGDSFVVLLATIVSIADVVFIVLFVPESLPSRRNTGSSSQITPNEVFNWQQADPFGSLRIVWEDKLVLQLATIVFLSYLPESGQFSCFFVYLKLVVGFSPEAVAMYIGLVGILSVVAQTGFLHCLTSRFGTKHTITLGLIFQLIQLTWYGLGTQYWMMWAAGVLAAMSSITYPSISAFVSILSDKDKQGTVQGVITGIRGLCTGFGPALFGTVFYLFDVDLEDEKSAGPLSLMAPRKIPEKILAPSRNESSWIQQQVERAAAFDWQFIPGPPFLIGAMMVLFALLINSTLPHTPAASKYFRRSPTHSRQSSDTARLLSNSDSSPHC</sequence>
<dbReference type="PANTHER" id="PTHR11475">
    <property type="entry name" value="OXIDASE/PEROXIDASE"/>
    <property type="match status" value="1"/>
</dbReference>
<accession>A0AAE9DP87</accession>
<dbReference type="Pfam" id="PF03098">
    <property type="entry name" value="An_peroxidase"/>
    <property type="match status" value="4"/>
</dbReference>
<evidence type="ECO:0000256" key="7">
    <source>
        <dbReference type="SAM" id="Phobius"/>
    </source>
</evidence>
<dbReference type="Proteomes" id="UP000827892">
    <property type="component" value="Chromosome II"/>
</dbReference>
<feature type="domain" description="Major facilitator superfamily (MFS) profile" evidence="9">
    <location>
        <begin position="1345"/>
        <end position="1787"/>
    </location>
</feature>
<dbReference type="SUPFAM" id="SSF48113">
    <property type="entry name" value="Heme-dependent peroxidases"/>
    <property type="match status" value="2"/>
</dbReference>
<dbReference type="PANTHER" id="PTHR11475:SF43">
    <property type="entry name" value="PEROXIDASE"/>
    <property type="match status" value="1"/>
</dbReference>
<keyword evidence="3 7" id="KW-0812">Transmembrane</keyword>
<dbReference type="EMBL" id="CP090892">
    <property type="protein sequence ID" value="ULU09059.1"/>
    <property type="molecule type" value="Genomic_DNA"/>
</dbReference>
<feature type="chain" id="PRO_5042074127" description="Major facilitator superfamily (MFS) profile domain-containing protein" evidence="8">
    <location>
        <begin position="20"/>
        <end position="1819"/>
    </location>
</feature>
<dbReference type="GO" id="GO:0016020">
    <property type="term" value="C:membrane"/>
    <property type="evidence" value="ECO:0007669"/>
    <property type="project" value="UniProtKB-SubCell"/>
</dbReference>
<comment type="subcellular location">
    <subcellularLocation>
        <location evidence="1">Membrane</location>
        <topology evidence="1">Multi-pass membrane protein</topology>
    </subcellularLocation>
</comment>
<dbReference type="Gene3D" id="1.20.1250.20">
    <property type="entry name" value="MFS general substrate transporter like domains"/>
    <property type="match status" value="1"/>
</dbReference>
<dbReference type="InterPro" id="IPR011701">
    <property type="entry name" value="MFS"/>
</dbReference>
<dbReference type="Pfam" id="PF07690">
    <property type="entry name" value="MFS_1"/>
    <property type="match status" value="1"/>
</dbReference>
<keyword evidence="4 7" id="KW-1133">Transmembrane helix</keyword>
<feature type="transmembrane region" description="Helical" evidence="7">
    <location>
        <begin position="1766"/>
        <end position="1786"/>
    </location>
</feature>
<name>A0AAE9DP87_CAEBR</name>